<evidence type="ECO:0000313" key="2">
    <source>
        <dbReference type="Proteomes" id="UP000812440"/>
    </source>
</evidence>
<dbReference type="AlphaFoldDB" id="A0A8T2JXH7"/>
<accession>A0A8T2JXH7</accession>
<gene>
    <name evidence="1" type="ORF">GDO86_015466</name>
</gene>
<organism evidence="1 2">
    <name type="scientific">Hymenochirus boettgeri</name>
    <name type="common">Congo dwarf clawed frog</name>
    <dbReference type="NCBI Taxonomy" id="247094"/>
    <lineage>
        <taxon>Eukaryota</taxon>
        <taxon>Metazoa</taxon>
        <taxon>Chordata</taxon>
        <taxon>Craniata</taxon>
        <taxon>Vertebrata</taxon>
        <taxon>Euteleostomi</taxon>
        <taxon>Amphibia</taxon>
        <taxon>Batrachia</taxon>
        <taxon>Anura</taxon>
        <taxon>Pipoidea</taxon>
        <taxon>Pipidae</taxon>
        <taxon>Pipinae</taxon>
        <taxon>Hymenochirus</taxon>
    </lineage>
</organism>
<keyword evidence="2" id="KW-1185">Reference proteome</keyword>
<dbReference type="EMBL" id="JAACNH010000003">
    <property type="protein sequence ID" value="KAG8448383.1"/>
    <property type="molecule type" value="Genomic_DNA"/>
</dbReference>
<evidence type="ECO:0000313" key="1">
    <source>
        <dbReference type="EMBL" id="KAG8448383.1"/>
    </source>
</evidence>
<comment type="caution">
    <text evidence="1">The sequence shown here is derived from an EMBL/GenBank/DDBJ whole genome shotgun (WGS) entry which is preliminary data.</text>
</comment>
<sequence length="102" mass="11752">MDVVLFPSCTCAGMSILQFLSKTTEKVWLPLNLKLILEYNVLVKRNDNLINPEKQFYPFLNHHPMLCLAACDGVCNLVTKTKILLDFNLHSNVRAYYVLIKH</sequence>
<reference evidence="1" key="1">
    <citation type="thesis" date="2020" institute="ProQuest LLC" country="789 East Eisenhower Parkway, Ann Arbor, MI, USA">
        <title>Comparative Genomics and Chromosome Evolution.</title>
        <authorList>
            <person name="Mudd A.B."/>
        </authorList>
    </citation>
    <scope>NUCLEOTIDE SEQUENCE</scope>
    <source>
        <strain evidence="1">Female2</strain>
        <tissue evidence="1">Blood</tissue>
    </source>
</reference>
<protein>
    <submittedName>
        <fullName evidence="1">Uncharacterized protein</fullName>
    </submittedName>
</protein>
<dbReference type="Proteomes" id="UP000812440">
    <property type="component" value="Chromosome 8_10"/>
</dbReference>
<proteinExistence type="predicted"/>
<name>A0A8T2JXH7_9PIPI</name>